<keyword evidence="8" id="KW-0597">Phosphoprotein</keyword>
<keyword evidence="6" id="KW-0813">Transport</keyword>
<reference evidence="41" key="1">
    <citation type="journal article" date="2013" name="Nat. Genet.">
        <title>The draft genomes of soft-shell turtle and green sea turtle yield insights into the development and evolution of the turtle-specific body plan.</title>
        <authorList>
            <person name="Wang Z."/>
            <person name="Pascual-Anaya J."/>
            <person name="Zadissa A."/>
            <person name="Li W."/>
            <person name="Niimura Y."/>
            <person name="Huang Z."/>
            <person name="Li C."/>
            <person name="White S."/>
            <person name="Xiong Z."/>
            <person name="Fang D."/>
            <person name="Wang B."/>
            <person name="Ming Y."/>
            <person name="Chen Y."/>
            <person name="Zheng Y."/>
            <person name="Kuraku S."/>
            <person name="Pignatelli M."/>
            <person name="Herrero J."/>
            <person name="Beal K."/>
            <person name="Nozawa M."/>
            <person name="Li Q."/>
            <person name="Wang J."/>
            <person name="Zhang H."/>
            <person name="Yu L."/>
            <person name="Shigenobu S."/>
            <person name="Wang J."/>
            <person name="Liu J."/>
            <person name="Flicek P."/>
            <person name="Searle S."/>
            <person name="Wang J."/>
            <person name="Kuratani S."/>
            <person name="Yin Y."/>
            <person name="Aken B."/>
            <person name="Zhang G."/>
            <person name="Irie N."/>
        </authorList>
    </citation>
    <scope>NUCLEOTIDE SEQUENCE [LARGE SCALE GENOMIC DNA]</scope>
</reference>
<feature type="transmembrane region" description="Helical" evidence="38">
    <location>
        <begin position="494"/>
        <end position="515"/>
    </location>
</feature>
<keyword evidence="9 38" id="KW-0812">Transmembrane</keyword>
<dbReference type="GO" id="GO:0032217">
    <property type="term" value="F:riboflavin transmembrane transporter activity"/>
    <property type="evidence" value="ECO:0007669"/>
    <property type="project" value="TreeGrafter"/>
</dbReference>
<evidence type="ECO:0000256" key="1">
    <source>
        <dbReference type="ARBA" id="ARBA00004225"/>
    </source>
</evidence>
<keyword evidence="18" id="KW-0325">Glycoprotein</keyword>
<dbReference type="GO" id="GO:0016324">
    <property type="term" value="C:apical plasma membrane"/>
    <property type="evidence" value="ECO:0007669"/>
    <property type="project" value="UniProtKB-SubCell"/>
</dbReference>
<dbReference type="EC" id="7.6.2.2" evidence="4"/>
<feature type="transmembrane region" description="Helical" evidence="38">
    <location>
        <begin position="1099"/>
        <end position="1117"/>
    </location>
</feature>
<sequence length="1124" mass="124630">MLDAANFGGQKWNPSKMTDNQSDISIQMSSTNGLPSRKQSSQDPSVSRGTIVTFHNICYRVEVKSGFICCRKTADKEILKDIKLLDILAARKDPHGLSGDVLINGTPQPANFKCISGYVVQDDVVMGTLTVRENLQFSAALRLPTSVKEQEKEERIDQIIKELGLTKVADSKVGTQFIRGVSGGERKRTNIGMELITDPAVLFLDEPTTGLDASTANAVLLLLKRMSKQGKTIIFSIHQPRYSIFRLFDNLTLLAAGRMLYHGPAQNAIEYFKSIGYECEPYNNPADFFLDVINGDSTAVAASKADDVDLDNIEEHINRDKTLAENIAEHYSSSTYYRETKATLQNISLENKKKVKTIFRQVTYTTSFFHQLKWVLKRTFKNLIGNPQASIAQLCVTLFLGLVVGAIFFGIKDDFTGVQNRIGAMFFVTTNQCFSSISSIELFIVEKKIFIHEYISGYYRVSAYFISKLMADLIPMRTLPSIIFTCLKPRADAFFIMMFTIMMVSYTATAMALAIATGQDVVAVANLLMTITFVFMIIFSGLLVNLTSILSWLSWLQYLSIPRYGMTALQINEFTDLKLCTGITNTSQTDMNCTEVSQPGIMRPGLNAILGPTGSGKSSLLDILAARKDPHGLSGEILINGAPRPANFKCISGYVVQNDVVMGTLTVRENFEFSAALRLPSTVAEQEKKERVNQIIRELDLAKVADSKVGTLFIRGVSGGERKRTNIGMELITDPAVLFLDEPTTGLDASTANAVLLLLKRMSSQGKTIIFSLHQPRYSIFRLFDSLTLLAAGSLLYHGPAQNALQYFKSIGYECEPYNNPADFFLDIINGDSTAVTLSKSESVSQCNLSETIEEVGGDKTIAEKLAELFSSSPYYKETKAELERLSLENKRKMSADFQQITYSTSFFHQLKWVSRRTFKNLIYNPQSSMAQLCITTGLGVVVGAIFSGIKNDSSGIQNSFGFKPTIGAFFIMMVTLILVAHTASSMALAIATGQDIVTVANLLINICFVFMIIFSGLLVNLTSIESWLVWLNYFSIPRYGLTALQINEFTGLNFCQNANVTGVNVSCITSSPFTICTGEEYLKMQGIEVSAWGMWRNYVALLCMTLIFLTIAYLKLRFLKKFS</sequence>
<feature type="transmembrane region" description="Helical" evidence="38">
    <location>
        <begin position="391"/>
        <end position="411"/>
    </location>
</feature>
<dbReference type="PANTHER" id="PTHR48041">
    <property type="entry name" value="ABC TRANSPORTER G FAMILY MEMBER 28"/>
    <property type="match status" value="1"/>
</dbReference>
<evidence type="ECO:0000256" key="37">
    <source>
        <dbReference type="SAM" id="MobiDB-lite"/>
    </source>
</evidence>
<evidence type="ECO:0000256" key="32">
    <source>
        <dbReference type="ARBA" id="ARBA00048665"/>
    </source>
</evidence>
<evidence type="ECO:0000256" key="29">
    <source>
        <dbReference type="ARBA" id="ARBA00048280"/>
    </source>
</evidence>
<evidence type="ECO:0000313" key="41">
    <source>
        <dbReference type="Proteomes" id="UP000031443"/>
    </source>
</evidence>
<evidence type="ECO:0000256" key="19">
    <source>
        <dbReference type="ARBA" id="ARBA00031839"/>
    </source>
</evidence>
<comment type="catalytic activity">
    <reaction evidence="35">
        <text>5,7-dimethyl-2-methylamino-4-(3-pyridylmethyl)-1,3-benzothiazol-6-yl beta-D-glucuronate(in) + ATP + H2O = 5,7-dimethyl-2-methylamino-4-(3-pyridylmethyl)-1,3-benzothiazol-6-yl beta-D-glucuronate(out) + ADP + phosphate + H(+)</text>
        <dbReference type="Rhea" id="RHEA:61384"/>
        <dbReference type="ChEBI" id="CHEBI:15377"/>
        <dbReference type="ChEBI" id="CHEBI:15378"/>
        <dbReference type="ChEBI" id="CHEBI:30616"/>
        <dbReference type="ChEBI" id="CHEBI:43474"/>
        <dbReference type="ChEBI" id="CHEBI:144584"/>
        <dbReference type="ChEBI" id="CHEBI:456216"/>
    </reaction>
    <physiologicalReaction direction="left-to-right" evidence="35">
        <dbReference type="Rhea" id="RHEA:61385"/>
    </physiologicalReaction>
</comment>
<comment type="catalytic activity">
    <reaction evidence="33">
        <text>4-methylumbelliferone sulfate(in) + ATP + H2O = 4-methylumbelliferone sulfate(out) + ADP + phosphate + H(+)</text>
        <dbReference type="Rhea" id="RHEA:61368"/>
        <dbReference type="ChEBI" id="CHEBI:15377"/>
        <dbReference type="ChEBI" id="CHEBI:15378"/>
        <dbReference type="ChEBI" id="CHEBI:30616"/>
        <dbReference type="ChEBI" id="CHEBI:43474"/>
        <dbReference type="ChEBI" id="CHEBI:144581"/>
        <dbReference type="ChEBI" id="CHEBI:456216"/>
    </reaction>
    <physiologicalReaction direction="left-to-right" evidence="33">
        <dbReference type="Rhea" id="RHEA:61369"/>
    </physiologicalReaction>
</comment>
<dbReference type="CDD" id="cd03213">
    <property type="entry name" value="ABCG_EPDR"/>
    <property type="match status" value="2"/>
</dbReference>
<name>M7B1Q8_CHEMY</name>
<evidence type="ECO:0000256" key="38">
    <source>
        <dbReference type="SAM" id="Phobius"/>
    </source>
</evidence>
<dbReference type="InterPro" id="IPR003593">
    <property type="entry name" value="AAA+_ATPase"/>
</dbReference>
<dbReference type="GO" id="GO:0031966">
    <property type="term" value="C:mitochondrial membrane"/>
    <property type="evidence" value="ECO:0007669"/>
    <property type="project" value="UniProtKB-SubCell"/>
</dbReference>
<dbReference type="Pfam" id="PF19055">
    <property type="entry name" value="ABC2_membrane_7"/>
    <property type="match status" value="2"/>
</dbReference>
<dbReference type="Gene3D" id="3.40.50.300">
    <property type="entry name" value="P-loop containing nucleotide triphosphate hydrolases"/>
    <property type="match status" value="2"/>
</dbReference>
<dbReference type="SMART" id="SM00382">
    <property type="entry name" value="AAA"/>
    <property type="match status" value="1"/>
</dbReference>
<evidence type="ECO:0000256" key="6">
    <source>
        <dbReference type="ARBA" id="ARBA00022448"/>
    </source>
</evidence>
<dbReference type="InterPro" id="IPR050352">
    <property type="entry name" value="ABCG_transporters"/>
</dbReference>
<dbReference type="Pfam" id="PF00005">
    <property type="entry name" value="ABC_tran"/>
    <property type="match status" value="2"/>
</dbReference>
<dbReference type="STRING" id="8469.M7B1Q8"/>
<dbReference type="InterPro" id="IPR013525">
    <property type="entry name" value="ABC2_TM"/>
</dbReference>
<keyword evidence="13 38" id="KW-1133">Transmembrane helix</keyword>
<comment type="catalytic activity">
    <reaction evidence="23">
        <text>dehydroepiandrosterone 3-sulfate(in) + ATP + H2O = dehydroepiandrosterone 3-sulfate(out) + ADP + phosphate + H(+)</text>
        <dbReference type="Rhea" id="RHEA:61364"/>
        <dbReference type="ChEBI" id="CHEBI:15377"/>
        <dbReference type="ChEBI" id="CHEBI:15378"/>
        <dbReference type="ChEBI" id="CHEBI:30616"/>
        <dbReference type="ChEBI" id="CHEBI:43474"/>
        <dbReference type="ChEBI" id="CHEBI:57905"/>
        <dbReference type="ChEBI" id="CHEBI:456216"/>
    </reaction>
    <physiologicalReaction direction="left-to-right" evidence="23">
        <dbReference type="Rhea" id="RHEA:61365"/>
    </physiologicalReaction>
</comment>
<feature type="domain" description="ABC transporter" evidence="39">
    <location>
        <begin position="569"/>
        <end position="817"/>
    </location>
</feature>
<evidence type="ECO:0000256" key="9">
    <source>
        <dbReference type="ARBA" id="ARBA00022692"/>
    </source>
</evidence>
<evidence type="ECO:0000256" key="22">
    <source>
        <dbReference type="ARBA" id="ARBA00046614"/>
    </source>
</evidence>
<comment type="similarity">
    <text evidence="3">Belongs to the ABC transporter superfamily. ABCG family. Eye pigment precursor importer (TC 3.A.1.204) subfamily.</text>
</comment>
<keyword evidence="12" id="KW-1278">Translocase</keyword>
<evidence type="ECO:0000256" key="31">
    <source>
        <dbReference type="ARBA" id="ARBA00048455"/>
    </source>
</evidence>
<evidence type="ECO:0000256" key="4">
    <source>
        <dbReference type="ARBA" id="ARBA00012191"/>
    </source>
</evidence>
<evidence type="ECO:0000256" key="12">
    <source>
        <dbReference type="ARBA" id="ARBA00022967"/>
    </source>
</evidence>
<comment type="catalytic activity">
    <reaction evidence="26">
        <text>5,7-dimethyl-2-methylamino-4-(3-pyridylmethyl)-1,3-benzothiazol-6-yl sulfate(in) + ATP + H2O = 5,7-dimethyl-2-methylamino-4-(3-pyridylmethyl)-1,3-benzothiazol-6-yl sulfate(out) + ADP + phosphate + H(+)</text>
        <dbReference type="Rhea" id="RHEA:61376"/>
        <dbReference type="ChEBI" id="CHEBI:15377"/>
        <dbReference type="ChEBI" id="CHEBI:15378"/>
        <dbReference type="ChEBI" id="CHEBI:30616"/>
        <dbReference type="ChEBI" id="CHEBI:43474"/>
        <dbReference type="ChEBI" id="CHEBI:144583"/>
        <dbReference type="ChEBI" id="CHEBI:456216"/>
    </reaction>
    <physiologicalReaction direction="left-to-right" evidence="26">
        <dbReference type="Rhea" id="RHEA:61377"/>
    </physiologicalReaction>
</comment>
<keyword evidence="10" id="KW-0547">Nucleotide-binding</keyword>
<dbReference type="GO" id="GO:0005524">
    <property type="term" value="F:ATP binding"/>
    <property type="evidence" value="ECO:0007669"/>
    <property type="project" value="UniProtKB-KW"/>
</dbReference>
<dbReference type="eggNOG" id="KOG0061">
    <property type="taxonomic scope" value="Eukaryota"/>
</dbReference>
<keyword evidence="41" id="KW-1185">Reference proteome</keyword>
<organism evidence="40 41">
    <name type="scientific">Chelonia mydas</name>
    <name type="common">Green sea-turtle</name>
    <name type="synonym">Chelonia agassizi</name>
    <dbReference type="NCBI Taxonomy" id="8469"/>
    <lineage>
        <taxon>Eukaryota</taxon>
        <taxon>Metazoa</taxon>
        <taxon>Chordata</taxon>
        <taxon>Craniata</taxon>
        <taxon>Vertebrata</taxon>
        <taxon>Euteleostomi</taxon>
        <taxon>Archelosauria</taxon>
        <taxon>Testudinata</taxon>
        <taxon>Testudines</taxon>
        <taxon>Cryptodira</taxon>
        <taxon>Durocryptodira</taxon>
        <taxon>Americhelydia</taxon>
        <taxon>Chelonioidea</taxon>
        <taxon>Cheloniidae</taxon>
        <taxon>Chelonia</taxon>
    </lineage>
</organism>
<accession>M7B1Q8</accession>
<comment type="catalytic activity">
    <reaction evidence="21">
        <text>ATP + H2O + xenobioticSide 1 = ADP + phosphate + xenobioticSide 2.</text>
        <dbReference type="EC" id="7.6.2.2"/>
    </reaction>
</comment>
<evidence type="ECO:0000256" key="30">
    <source>
        <dbReference type="ARBA" id="ARBA00048296"/>
    </source>
</evidence>
<evidence type="ECO:0000256" key="10">
    <source>
        <dbReference type="ARBA" id="ARBA00022741"/>
    </source>
</evidence>
<comment type="catalytic activity">
    <reaction evidence="30">
        <text>methotrexate(in) + ATP + H2O = methotrexate(out) + ADP + phosphate + H(+)</text>
        <dbReference type="Rhea" id="RHEA:61356"/>
        <dbReference type="ChEBI" id="CHEBI:15377"/>
        <dbReference type="ChEBI" id="CHEBI:15378"/>
        <dbReference type="ChEBI" id="CHEBI:30616"/>
        <dbReference type="ChEBI" id="CHEBI:43474"/>
        <dbReference type="ChEBI" id="CHEBI:50681"/>
        <dbReference type="ChEBI" id="CHEBI:456216"/>
    </reaction>
    <physiologicalReaction direction="left-to-right" evidence="30">
        <dbReference type="Rhea" id="RHEA:61357"/>
    </physiologicalReaction>
</comment>
<evidence type="ECO:0000256" key="25">
    <source>
        <dbReference type="ARBA" id="ARBA00047516"/>
    </source>
</evidence>
<feature type="transmembrane region" description="Helical" evidence="38">
    <location>
        <begin position="1003"/>
        <end position="1025"/>
    </location>
</feature>
<evidence type="ECO:0000313" key="40">
    <source>
        <dbReference type="EMBL" id="EMP29345.1"/>
    </source>
</evidence>
<dbReference type="PANTHER" id="PTHR48041:SF92">
    <property type="entry name" value="BROAD SUBSTRATE SPECIFICITY ATP-BINDING CASSETTE TRANSPORTER ABCG2"/>
    <property type="match status" value="1"/>
</dbReference>
<evidence type="ECO:0000256" key="17">
    <source>
        <dbReference type="ARBA" id="ARBA00023157"/>
    </source>
</evidence>
<comment type="catalytic activity">
    <reaction evidence="32">
        <text>urate(in) + ATP + H2O = urate(out) + ADP + phosphate + H(+)</text>
        <dbReference type="Rhea" id="RHEA:16461"/>
        <dbReference type="ChEBI" id="CHEBI:15377"/>
        <dbReference type="ChEBI" id="CHEBI:15378"/>
        <dbReference type="ChEBI" id="CHEBI:17775"/>
        <dbReference type="ChEBI" id="CHEBI:30616"/>
        <dbReference type="ChEBI" id="CHEBI:43474"/>
        <dbReference type="ChEBI" id="CHEBI:456216"/>
    </reaction>
    <physiologicalReaction direction="left-to-right" evidence="32">
        <dbReference type="Rhea" id="RHEA:16462"/>
    </physiologicalReaction>
</comment>
<comment type="subcellular location">
    <subcellularLocation>
        <location evidence="2">Apical cell membrane</location>
        <topology evidence="2">Multi-pass membrane protein</topology>
    </subcellularLocation>
    <subcellularLocation>
        <location evidence="1">Mitochondrion membrane</location>
        <topology evidence="1">Multi-pass membrane protein</topology>
    </subcellularLocation>
</comment>
<comment type="catalytic activity">
    <reaction evidence="29">
        <text>riboflavin(in) + ATP + H2O = riboflavin(out) + ADP + phosphate + H(+)</text>
        <dbReference type="Rhea" id="RHEA:61352"/>
        <dbReference type="ChEBI" id="CHEBI:15377"/>
        <dbReference type="ChEBI" id="CHEBI:15378"/>
        <dbReference type="ChEBI" id="CHEBI:30616"/>
        <dbReference type="ChEBI" id="CHEBI:43474"/>
        <dbReference type="ChEBI" id="CHEBI:57986"/>
        <dbReference type="ChEBI" id="CHEBI:456216"/>
    </reaction>
    <physiologicalReaction direction="left-to-right" evidence="29">
        <dbReference type="Rhea" id="RHEA:61353"/>
    </physiologicalReaction>
</comment>
<evidence type="ECO:0000256" key="3">
    <source>
        <dbReference type="ARBA" id="ARBA00005814"/>
    </source>
</evidence>
<dbReference type="InterPro" id="IPR043926">
    <property type="entry name" value="ABCG_dom"/>
</dbReference>
<comment type="catalytic activity">
    <reaction evidence="28">
        <text>4-methylumbelliferone beta-D-glucuronate(in) + ATP + H2O = 4-methylumbelliferone beta-D-glucuronate(out) + ADP + phosphate + H(+)</text>
        <dbReference type="Rhea" id="RHEA:61372"/>
        <dbReference type="ChEBI" id="CHEBI:15377"/>
        <dbReference type="ChEBI" id="CHEBI:15378"/>
        <dbReference type="ChEBI" id="CHEBI:30616"/>
        <dbReference type="ChEBI" id="CHEBI:43474"/>
        <dbReference type="ChEBI" id="CHEBI:144582"/>
        <dbReference type="ChEBI" id="CHEBI:456216"/>
    </reaction>
    <physiologicalReaction direction="left-to-right" evidence="28">
        <dbReference type="Rhea" id="RHEA:61373"/>
    </physiologicalReaction>
</comment>
<evidence type="ECO:0000256" key="14">
    <source>
        <dbReference type="ARBA" id="ARBA00023055"/>
    </source>
</evidence>
<feature type="region of interest" description="Disordered" evidence="37">
    <location>
        <begin position="1"/>
        <end position="20"/>
    </location>
</feature>
<comment type="catalytic activity">
    <reaction evidence="36">
        <text>itaconate(in) + ATP + H2O = itaconate(out) + ADP + phosphate + H(+)</text>
        <dbReference type="Rhea" id="RHEA:82291"/>
        <dbReference type="ChEBI" id="CHEBI:15377"/>
        <dbReference type="ChEBI" id="CHEBI:15378"/>
        <dbReference type="ChEBI" id="CHEBI:17240"/>
        <dbReference type="ChEBI" id="CHEBI:30616"/>
        <dbReference type="ChEBI" id="CHEBI:43474"/>
        <dbReference type="ChEBI" id="CHEBI:456216"/>
    </reaction>
    <physiologicalReaction direction="left-to-right" evidence="36">
        <dbReference type="Rhea" id="RHEA:82292"/>
    </physiologicalReaction>
</comment>
<feature type="transmembrane region" description="Helical" evidence="38">
    <location>
        <begin position="930"/>
        <end position="950"/>
    </location>
</feature>
<keyword evidence="7" id="KW-1003">Cell membrane</keyword>
<feature type="region of interest" description="Disordered" evidence="37">
    <location>
        <begin position="26"/>
        <end position="47"/>
    </location>
</feature>
<evidence type="ECO:0000256" key="27">
    <source>
        <dbReference type="ARBA" id="ARBA00047576"/>
    </source>
</evidence>
<dbReference type="SUPFAM" id="SSF52540">
    <property type="entry name" value="P-loop containing nucleoside triphosphate hydrolases"/>
    <property type="match status" value="2"/>
</dbReference>
<comment type="subunit">
    <text evidence="22">Homodimer; disulfide-linked. The minimal functional unit is a homodimer, but the major oligomeric form in plasma membrane is a homotetramer with possibility of higher order oligomerization up to homododecamers.</text>
</comment>
<dbReference type="GO" id="GO:0016887">
    <property type="term" value="F:ATP hydrolysis activity"/>
    <property type="evidence" value="ECO:0007669"/>
    <property type="project" value="InterPro"/>
</dbReference>
<gene>
    <name evidence="40" type="ORF">UY3_13553</name>
</gene>
<protein>
    <recommendedName>
        <fullName evidence="5">Broad substrate specificity ATP-binding cassette transporter ABCG2</fullName>
        <ecNumber evidence="4">7.6.2.2</ecNumber>
    </recommendedName>
    <alternativeName>
        <fullName evidence="19">ATP-binding cassette sub-family G member 2</fullName>
    </alternativeName>
    <alternativeName>
        <fullName evidence="20">Urate exporter</fullName>
    </alternativeName>
</protein>
<evidence type="ECO:0000256" key="16">
    <source>
        <dbReference type="ARBA" id="ARBA00023136"/>
    </source>
</evidence>
<dbReference type="EMBL" id="KB557013">
    <property type="protein sequence ID" value="EMP29345.1"/>
    <property type="molecule type" value="Genomic_DNA"/>
</dbReference>
<evidence type="ECO:0000256" key="34">
    <source>
        <dbReference type="ARBA" id="ARBA00049205"/>
    </source>
</evidence>
<evidence type="ECO:0000256" key="20">
    <source>
        <dbReference type="ARBA" id="ARBA00031848"/>
    </source>
</evidence>
<evidence type="ECO:0000256" key="11">
    <source>
        <dbReference type="ARBA" id="ARBA00022840"/>
    </source>
</evidence>
<feature type="transmembrane region" description="Helical" evidence="38">
    <location>
        <begin position="970"/>
        <end position="991"/>
    </location>
</feature>
<comment type="catalytic activity">
    <reaction evidence="25">
        <text>estrone 3-sulfate(in) + ATP + H2O = estrone 3-sulfate(out) + ADP + phosphate + H(+)</text>
        <dbReference type="Rhea" id="RHEA:61348"/>
        <dbReference type="ChEBI" id="CHEBI:15377"/>
        <dbReference type="ChEBI" id="CHEBI:15378"/>
        <dbReference type="ChEBI" id="CHEBI:30616"/>
        <dbReference type="ChEBI" id="CHEBI:43474"/>
        <dbReference type="ChEBI" id="CHEBI:60050"/>
        <dbReference type="ChEBI" id="CHEBI:456216"/>
    </reaction>
    <physiologicalReaction direction="left-to-right" evidence="25">
        <dbReference type="Rhea" id="RHEA:61349"/>
    </physiologicalReaction>
</comment>
<evidence type="ECO:0000256" key="26">
    <source>
        <dbReference type="ARBA" id="ARBA00047542"/>
    </source>
</evidence>
<dbReference type="GO" id="GO:0015562">
    <property type="term" value="F:efflux transmembrane transporter activity"/>
    <property type="evidence" value="ECO:0007669"/>
    <property type="project" value="UniProtKB-ARBA"/>
</dbReference>
<evidence type="ECO:0000256" key="2">
    <source>
        <dbReference type="ARBA" id="ARBA00004424"/>
    </source>
</evidence>
<dbReference type="Pfam" id="PF01061">
    <property type="entry name" value="ABC2_membrane"/>
    <property type="match status" value="2"/>
</dbReference>
<dbReference type="GO" id="GO:0006869">
    <property type="term" value="P:lipid transport"/>
    <property type="evidence" value="ECO:0007669"/>
    <property type="project" value="UniProtKB-KW"/>
</dbReference>
<evidence type="ECO:0000256" key="8">
    <source>
        <dbReference type="ARBA" id="ARBA00022553"/>
    </source>
</evidence>
<comment type="catalytic activity">
    <reaction evidence="24">
        <text>sphing-4-enine 1-phosphate(in) + ATP + H2O = sphing-4-enine 1-phosphate(out) + ADP + phosphate + H(+)</text>
        <dbReference type="Rhea" id="RHEA:38951"/>
        <dbReference type="ChEBI" id="CHEBI:15377"/>
        <dbReference type="ChEBI" id="CHEBI:15378"/>
        <dbReference type="ChEBI" id="CHEBI:30616"/>
        <dbReference type="ChEBI" id="CHEBI:43474"/>
        <dbReference type="ChEBI" id="CHEBI:60119"/>
        <dbReference type="ChEBI" id="CHEBI:456216"/>
    </reaction>
    <physiologicalReaction direction="left-to-right" evidence="24">
        <dbReference type="Rhea" id="RHEA:38952"/>
    </physiologicalReaction>
</comment>
<keyword evidence="17" id="KW-1015">Disulfide bond</keyword>
<comment type="catalytic activity">
    <reaction evidence="27">
        <text>17beta-estradiol 17-O-(beta-D-glucuronate)(in) + ATP + H2O = 17beta-estradiol 17-O-(beta-D-glucuronate)(out) + ADP + phosphate + H(+)</text>
        <dbReference type="Rhea" id="RHEA:60128"/>
        <dbReference type="ChEBI" id="CHEBI:15377"/>
        <dbReference type="ChEBI" id="CHEBI:15378"/>
        <dbReference type="ChEBI" id="CHEBI:30616"/>
        <dbReference type="ChEBI" id="CHEBI:43474"/>
        <dbReference type="ChEBI" id="CHEBI:82961"/>
        <dbReference type="ChEBI" id="CHEBI:456216"/>
    </reaction>
    <physiologicalReaction direction="left-to-right" evidence="27">
        <dbReference type="Rhea" id="RHEA:60129"/>
    </physiologicalReaction>
</comment>
<evidence type="ECO:0000256" key="23">
    <source>
        <dbReference type="ARBA" id="ARBA00047279"/>
    </source>
</evidence>
<evidence type="ECO:0000256" key="21">
    <source>
        <dbReference type="ARBA" id="ARBA00034018"/>
    </source>
</evidence>
<evidence type="ECO:0000256" key="35">
    <source>
        <dbReference type="ARBA" id="ARBA00049490"/>
    </source>
</evidence>
<dbReference type="Proteomes" id="UP000031443">
    <property type="component" value="Unassembled WGS sequence"/>
</dbReference>
<evidence type="ECO:0000259" key="39">
    <source>
        <dbReference type="PROSITE" id="PS50893"/>
    </source>
</evidence>
<dbReference type="FunFam" id="3.40.50.300:FF:000622">
    <property type="entry name" value="ATP-binding cassette sub-family G member 2"/>
    <property type="match status" value="2"/>
</dbReference>
<evidence type="ECO:0000256" key="33">
    <source>
        <dbReference type="ARBA" id="ARBA00049018"/>
    </source>
</evidence>
<evidence type="ECO:0000256" key="5">
    <source>
        <dbReference type="ARBA" id="ARBA00019542"/>
    </source>
</evidence>
<keyword evidence="16 38" id="KW-0472">Membrane</keyword>
<dbReference type="GO" id="GO:0008559">
    <property type="term" value="F:ABC-type xenobiotic transporter activity"/>
    <property type="evidence" value="ECO:0007669"/>
    <property type="project" value="UniProtKB-EC"/>
</dbReference>
<keyword evidence="14" id="KW-0445">Lipid transport</keyword>
<feature type="transmembrane region" description="Helical" evidence="38">
    <location>
        <begin position="527"/>
        <end position="553"/>
    </location>
</feature>
<proteinExistence type="inferred from homology"/>
<dbReference type="AlphaFoldDB" id="M7B1Q8"/>
<evidence type="ECO:0000256" key="24">
    <source>
        <dbReference type="ARBA" id="ARBA00047354"/>
    </source>
</evidence>
<keyword evidence="11 40" id="KW-0067">ATP-binding</keyword>
<dbReference type="InterPro" id="IPR027417">
    <property type="entry name" value="P-loop_NTPase"/>
</dbReference>
<evidence type="ECO:0000256" key="13">
    <source>
        <dbReference type="ARBA" id="ARBA00022989"/>
    </source>
</evidence>
<evidence type="ECO:0000256" key="15">
    <source>
        <dbReference type="ARBA" id="ARBA00023128"/>
    </source>
</evidence>
<dbReference type="PROSITE" id="PS50893">
    <property type="entry name" value="ABC_TRANSPORTER_2"/>
    <property type="match status" value="2"/>
</dbReference>
<comment type="catalytic activity">
    <reaction evidence="31">
        <text>pheophorbide a(in) + ATP + H2O = pheophorbide a(out) + ADP + phosphate + H(+)</text>
        <dbReference type="Rhea" id="RHEA:61360"/>
        <dbReference type="ChEBI" id="CHEBI:15377"/>
        <dbReference type="ChEBI" id="CHEBI:15378"/>
        <dbReference type="ChEBI" id="CHEBI:30616"/>
        <dbReference type="ChEBI" id="CHEBI:43474"/>
        <dbReference type="ChEBI" id="CHEBI:58687"/>
        <dbReference type="ChEBI" id="CHEBI:456216"/>
    </reaction>
    <physiologicalReaction direction="left-to-right" evidence="31">
        <dbReference type="Rhea" id="RHEA:61361"/>
    </physiologicalReaction>
</comment>
<dbReference type="InterPro" id="IPR003439">
    <property type="entry name" value="ABC_transporter-like_ATP-bd"/>
</dbReference>
<comment type="catalytic activity">
    <reaction evidence="34">
        <text>indoxyl sulfate(in) + ATP + H2O = indoxyl sulfate(out) + ADP + phosphate + H(+)</text>
        <dbReference type="Rhea" id="RHEA:61332"/>
        <dbReference type="ChEBI" id="CHEBI:15377"/>
        <dbReference type="ChEBI" id="CHEBI:15378"/>
        <dbReference type="ChEBI" id="CHEBI:30616"/>
        <dbReference type="ChEBI" id="CHEBI:43474"/>
        <dbReference type="ChEBI" id="CHEBI:144643"/>
        <dbReference type="ChEBI" id="CHEBI:456216"/>
    </reaction>
    <physiologicalReaction direction="left-to-right" evidence="34">
        <dbReference type="Rhea" id="RHEA:61333"/>
    </physiologicalReaction>
</comment>
<evidence type="ECO:0000256" key="28">
    <source>
        <dbReference type="ARBA" id="ARBA00047877"/>
    </source>
</evidence>
<keyword evidence="15" id="KW-0496">Mitochondrion</keyword>
<evidence type="ECO:0000256" key="18">
    <source>
        <dbReference type="ARBA" id="ARBA00023180"/>
    </source>
</evidence>
<evidence type="ECO:0000256" key="7">
    <source>
        <dbReference type="ARBA" id="ARBA00022475"/>
    </source>
</evidence>
<feature type="domain" description="ABC transporter" evidence="39">
    <location>
        <begin position="52"/>
        <end position="281"/>
    </location>
</feature>
<evidence type="ECO:0000256" key="36">
    <source>
        <dbReference type="ARBA" id="ARBA00052001"/>
    </source>
</evidence>